<evidence type="ECO:0000256" key="2">
    <source>
        <dbReference type="ARBA" id="ARBA00022475"/>
    </source>
</evidence>
<sequence>MLLLVLLAMASGLALIVLQVAGRLRYAAAQGERSYPLRFPWLAPAGLYAVEKGRVMERFPEAAARIMQRISALHGFKDTLVHAKSAIGDMILSALFVLLGCSILGLAAGGDPAVALLGILGACLTPVILINQMDQRVKKRKRDIIMELPEVLSKMILLINAGETVQKALSRCVDSSRLTTSALQVELVQAARELEMNASLPKVLEDLNKRCAMQEIALFTTTILLNYRRGGDDFLVALRSLSKELWDRRKAESRKLGEEASSKLVIPMVLIFVVVMVVVAAPAMLSMNSS</sequence>
<dbReference type="RefSeq" id="WP_157335915.1">
    <property type="nucleotide sequence ID" value="NZ_RHLK01000006.1"/>
</dbReference>
<comment type="caution">
    <text evidence="8">The sequence shown here is derived from an EMBL/GenBank/DDBJ whole genome shotgun (WGS) entry which is preliminary data.</text>
</comment>
<dbReference type="GO" id="GO:0005886">
    <property type="term" value="C:plasma membrane"/>
    <property type="evidence" value="ECO:0007669"/>
    <property type="project" value="UniProtKB-SubCell"/>
</dbReference>
<keyword evidence="2" id="KW-1003">Cell membrane</keyword>
<feature type="transmembrane region" description="Helical" evidence="6">
    <location>
        <begin position="264"/>
        <end position="285"/>
    </location>
</feature>
<dbReference type="InterPro" id="IPR018076">
    <property type="entry name" value="T2SS_GspF_dom"/>
</dbReference>
<organism evidence="8 9">
    <name type="scientific">Paenibacillus lutrae</name>
    <dbReference type="NCBI Taxonomy" id="2078573"/>
    <lineage>
        <taxon>Bacteria</taxon>
        <taxon>Bacillati</taxon>
        <taxon>Bacillota</taxon>
        <taxon>Bacilli</taxon>
        <taxon>Bacillales</taxon>
        <taxon>Paenibacillaceae</taxon>
        <taxon>Paenibacillus</taxon>
    </lineage>
</organism>
<feature type="transmembrane region" description="Helical" evidence="6">
    <location>
        <begin position="86"/>
        <end position="107"/>
    </location>
</feature>
<protein>
    <submittedName>
        <fullName evidence="8">Type II secretion protein F</fullName>
    </submittedName>
</protein>
<dbReference type="Pfam" id="PF00482">
    <property type="entry name" value="T2SSF"/>
    <property type="match status" value="1"/>
</dbReference>
<evidence type="ECO:0000256" key="6">
    <source>
        <dbReference type="SAM" id="Phobius"/>
    </source>
</evidence>
<evidence type="ECO:0000259" key="7">
    <source>
        <dbReference type="Pfam" id="PF00482"/>
    </source>
</evidence>
<feature type="transmembrane region" description="Helical" evidence="6">
    <location>
        <begin position="113"/>
        <end position="131"/>
    </location>
</feature>
<keyword evidence="5 6" id="KW-0472">Membrane</keyword>
<evidence type="ECO:0000256" key="1">
    <source>
        <dbReference type="ARBA" id="ARBA00004651"/>
    </source>
</evidence>
<accession>A0A7X3FIX2</accession>
<dbReference type="Proteomes" id="UP000490800">
    <property type="component" value="Unassembled WGS sequence"/>
</dbReference>
<keyword evidence="9" id="KW-1185">Reference proteome</keyword>
<dbReference type="PANTHER" id="PTHR35007">
    <property type="entry name" value="INTEGRAL MEMBRANE PROTEIN-RELATED"/>
    <property type="match status" value="1"/>
</dbReference>
<comment type="subcellular location">
    <subcellularLocation>
        <location evidence="1">Cell membrane</location>
        <topology evidence="1">Multi-pass membrane protein</topology>
    </subcellularLocation>
</comment>
<keyword evidence="4 6" id="KW-1133">Transmembrane helix</keyword>
<dbReference type="EMBL" id="RHLK01000006">
    <property type="protein sequence ID" value="MVP00334.1"/>
    <property type="molecule type" value="Genomic_DNA"/>
</dbReference>
<evidence type="ECO:0000313" key="8">
    <source>
        <dbReference type="EMBL" id="MVP00334.1"/>
    </source>
</evidence>
<dbReference type="OrthoDB" id="9793966at2"/>
<feature type="domain" description="Type II secretion system protein GspF" evidence="7">
    <location>
        <begin position="152"/>
        <end position="280"/>
    </location>
</feature>
<evidence type="ECO:0000313" key="9">
    <source>
        <dbReference type="Proteomes" id="UP000490800"/>
    </source>
</evidence>
<reference evidence="8 9" key="1">
    <citation type="journal article" date="2019" name="Microorganisms">
        <title>Paenibacillus lutrae sp. nov., A Chitinolytic Species Isolated from A River Otter in Castril Natural Park, Granada, Spain.</title>
        <authorList>
            <person name="Rodriguez M."/>
            <person name="Reina J.C."/>
            <person name="Bejar V."/>
            <person name="Llamas I."/>
        </authorList>
    </citation>
    <scope>NUCLEOTIDE SEQUENCE [LARGE SCALE GENOMIC DNA]</scope>
    <source>
        <strain evidence="8 9">N10</strain>
    </source>
</reference>
<evidence type="ECO:0000256" key="4">
    <source>
        <dbReference type="ARBA" id="ARBA00022989"/>
    </source>
</evidence>
<evidence type="ECO:0000256" key="3">
    <source>
        <dbReference type="ARBA" id="ARBA00022692"/>
    </source>
</evidence>
<keyword evidence="3 6" id="KW-0812">Transmembrane</keyword>
<name>A0A7X3FIX2_9BACL</name>
<dbReference type="PANTHER" id="PTHR35007:SF2">
    <property type="entry name" value="PILUS ASSEMBLE PROTEIN"/>
    <property type="match status" value="1"/>
</dbReference>
<proteinExistence type="predicted"/>
<evidence type="ECO:0000256" key="5">
    <source>
        <dbReference type="ARBA" id="ARBA00023136"/>
    </source>
</evidence>
<dbReference type="AlphaFoldDB" id="A0A7X3FIX2"/>
<gene>
    <name evidence="8" type="ORF">EDM21_12510</name>
</gene>